<dbReference type="Proteomes" id="UP000008974">
    <property type="component" value="Unassembled WGS sequence"/>
</dbReference>
<dbReference type="InterPro" id="IPR001752">
    <property type="entry name" value="Kinesin_motor_dom"/>
</dbReference>
<keyword evidence="4 6" id="KW-0067">ATP-binding</keyword>
<dbReference type="GO" id="GO:0051231">
    <property type="term" value="P:spindle elongation"/>
    <property type="evidence" value="ECO:0007669"/>
    <property type="project" value="TreeGrafter"/>
</dbReference>
<dbReference type="GO" id="GO:0003777">
    <property type="term" value="F:microtubule motor activity"/>
    <property type="evidence" value="ECO:0007669"/>
    <property type="project" value="InterPro"/>
</dbReference>
<feature type="coiled-coil region" evidence="8">
    <location>
        <begin position="507"/>
        <end position="576"/>
    </location>
</feature>
<dbReference type="PRINTS" id="PR00380">
    <property type="entry name" value="KINESINHEAVY"/>
</dbReference>
<evidence type="ECO:0000256" key="4">
    <source>
        <dbReference type="ARBA" id="ARBA00022840"/>
    </source>
</evidence>
<dbReference type="STRING" id="658858.E1EXY9"/>
<evidence type="ECO:0000259" key="9">
    <source>
        <dbReference type="PROSITE" id="PS50067"/>
    </source>
</evidence>
<sequence length="642" mass="72775">MSKSKSKGSSDNVMVMVRVRPFNKREEQEGATEIIEMDKTLCTVTLHKPVEKGTSSATSDCLPSKKTFTYDAVYPSNSTQVEVFDESVREMIDGCLEGYNATVFAYGQTGSGKTHTMMGQKDNPGMIPLAFQRIFDFIAQAKNDQFLVRASFVEIYNEDLKDLLTGATHLQLKEDPVKGVFIKDLSEHPVSDERHIDKLIQKGNESRAVAATLMNATSSRSHSIFQVVLERMTVIDGRECIRVGKLNLVDLAGSERQEKTGATGDRLKEAAKINLSLTTLGCVISKLVEGSKHIPYRDSKLTRLLQDSLGGNSKTLMVVAVSPASTNYDETMSTLRYADRAKQIKNKPRINEDPKDAQIREMRNYVTKLEAQLAEIMQQANAGSGGEIEDKEACDGEGNMSARFTGYTADEMANVQSLRKNLDKAKKKRVKYVEQRKENEEAVSAEELATLEEEQKKLEEQIKESERKAKERQLMAKKIAALIEANKSKMVDKRVLENEERLKDAAIREARNALVAQKKEAERLKKELIEAEQQRKQLEEQCTTALDQAQQLELRLNEYKEQLAERREELHNVEADQAKEREIIRNDYADQIKLCELRQFIVSMFVPEEYQRSIESIASWDEDNQVWHFKNPKSQRGMTGFC</sequence>
<comment type="caution">
    <text evidence="10">The sequence shown here is derived from an EMBL/GenBank/DDBJ whole genome shotgun (WGS) entry which is preliminary data.</text>
</comment>
<evidence type="ECO:0000256" key="6">
    <source>
        <dbReference type="PROSITE-ProRule" id="PRU00283"/>
    </source>
</evidence>
<dbReference type="GO" id="GO:0007052">
    <property type="term" value="P:mitotic spindle organization"/>
    <property type="evidence" value="ECO:0007669"/>
    <property type="project" value="TreeGrafter"/>
</dbReference>
<name>E1EXY9_GIAIA</name>
<evidence type="ECO:0000256" key="5">
    <source>
        <dbReference type="ARBA" id="ARBA00023054"/>
    </source>
</evidence>
<dbReference type="GO" id="GO:0005874">
    <property type="term" value="C:microtubule"/>
    <property type="evidence" value="ECO:0007669"/>
    <property type="project" value="UniProtKB-KW"/>
</dbReference>
<keyword evidence="3 6" id="KW-0547">Nucleotide-binding</keyword>
<dbReference type="PROSITE" id="PS50067">
    <property type="entry name" value="KINESIN_MOTOR_2"/>
    <property type="match status" value="1"/>
</dbReference>
<evidence type="ECO:0000256" key="7">
    <source>
        <dbReference type="RuleBase" id="RU000394"/>
    </source>
</evidence>
<organism evidence="10 11">
    <name type="scientific">Giardia intestinalis (strain P15)</name>
    <name type="common">Giardia lamblia</name>
    <dbReference type="NCBI Taxonomy" id="658858"/>
    <lineage>
        <taxon>Eukaryota</taxon>
        <taxon>Metamonada</taxon>
        <taxon>Diplomonadida</taxon>
        <taxon>Hexamitidae</taxon>
        <taxon>Giardiinae</taxon>
        <taxon>Giardia</taxon>
    </lineage>
</organism>
<gene>
    <name evidence="10" type="ORF">GLP15_764</name>
</gene>
<dbReference type="PROSITE" id="PS00411">
    <property type="entry name" value="KINESIN_MOTOR_1"/>
    <property type="match status" value="1"/>
</dbReference>
<comment type="subcellular location">
    <subcellularLocation>
        <location evidence="1">Cytoplasm</location>
    </subcellularLocation>
</comment>
<evidence type="ECO:0000313" key="11">
    <source>
        <dbReference type="Proteomes" id="UP000008974"/>
    </source>
</evidence>
<keyword evidence="7" id="KW-0493">Microtubule</keyword>
<feature type="domain" description="Kinesin motor" evidence="9">
    <location>
        <begin position="12"/>
        <end position="344"/>
    </location>
</feature>
<dbReference type="InterPro" id="IPR027640">
    <property type="entry name" value="Kinesin-like_fam"/>
</dbReference>
<dbReference type="GO" id="GO:0005524">
    <property type="term" value="F:ATP binding"/>
    <property type="evidence" value="ECO:0007669"/>
    <property type="project" value="UniProtKB-UniRule"/>
</dbReference>
<evidence type="ECO:0000256" key="1">
    <source>
        <dbReference type="ARBA" id="ARBA00004496"/>
    </source>
</evidence>
<dbReference type="Pfam" id="PF00225">
    <property type="entry name" value="Kinesin"/>
    <property type="match status" value="1"/>
</dbReference>
<dbReference type="OMA" id="DMIRVMK"/>
<protein>
    <recommendedName>
        <fullName evidence="7">Kinesin-like protein</fullName>
    </recommendedName>
</protein>
<evidence type="ECO:0000313" key="10">
    <source>
        <dbReference type="EMBL" id="EFO64973.1"/>
    </source>
</evidence>
<dbReference type="VEuPathDB" id="GiardiaDB:GLP15_764"/>
<dbReference type="GO" id="GO:0005737">
    <property type="term" value="C:cytoplasm"/>
    <property type="evidence" value="ECO:0007669"/>
    <property type="project" value="UniProtKB-SubCell"/>
</dbReference>
<keyword evidence="2" id="KW-0963">Cytoplasm</keyword>
<evidence type="ECO:0000256" key="8">
    <source>
        <dbReference type="SAM" id="Coils"/>
    </source>
</evidence>
<dbReference type="GO" id="GO:0005875">
    <property type="term" value="C:microtubule associated complex"/>
    <property type="evidence" value="ECO:0007669"/>
    <property type="project" value="TreeGrafter"/>
</dbReference>
<dbReference type="AlphaFoldDB" id="E1EXY9"/>
<keyword evidence="6 7" id="KW-0505">Motor protein</keyword>
<dbReference type="FunFam" id="3.40.850.10:FF:000082">
    <property type="entry name" value="OSM3-like kinesin"/>
    <property type="match status" value="1"/>
</dbReference>
<keyword evidence="5 8" id="KW-0175">Coiled coil</keyword>
<dbReference type="GO" id="GO:0008017">
    <property type="term" value="F:microtubule binding"/>
    <property type="evidence" value="ECO:0007669"/>
    <property type="project" value="InterPro"/>
</dbReference>
<feature type="coiled-coil region" evidence="8">
    <location>
        <begin position="408"/>
        <end position="475"/>
    </location>
</feature>
<dbReference type="InterPro" id="IPR036961">
    <property type="entry name" value="Kinesin_motor_dom_sf"/>
</dbReference>
<feature type="binding site" evidence="6">
    <location>
        <begin position="107"/>
        <end position="114"/>
    </location>
    <ligand>
        <name>ATP</name>
        <dbReference type="ChEBI" id="CHEBI:30616"/>
    </ligand>
</feature>
<proteinExistence type="inferred from homology"/>
<dbReference type="Gene3D" id="3.40.850.10">
    <property type="entry name" value="Kinesin motor domain"/>
    <property type="match status" value="1"/>
</dbReference>
<dbReference type="SUPFAM" id="SSF52540">
    <property type="entry name" value="P-loop containing nucleoside triphosphate hydrolases"/>
    <property type="match status" value="1"/>
</dbReference>
<evidence type="ECO:0000256" key="3">
    <source>
        <dbReference type="ARBA" id="ARBA00022741"/>
    </source>
</evidence>
<evidence type="ECO:0000256" key="2">
    <source>
        <dbReference type="ARBA" id="ARBA00022490"/>
    </source>
</evidence>
<accession>E1EXY9</accession>
<dbReference type="SMART" id="SM00129">
    <property type="entry name" value="KISc"/>
    <property type="match status" value="1"/>
</dbReference>
<dbReference type="GO" id="GO:0007018">
    <property type="term" value="P:microtubule-based movement"/>
    <property type="evidence" value="ECO:0007669"/>
    <property type="project" value="InterPro"/>
</dbReference>
<dbReference type="OrthoDB" id="3176171at2759"/>
<dbReference type="EMBL" id="ACVC01000054">
    <property type="protein sequence ID" value="EFO64973.1"/>
    <property type="molecule type" value="Genomic_DNA"/>
</dbReference>
<dbReference type="InterPro" id="IPR027417">
    <property type="entry name" value="P-loop_NTPase"/>
</dbReference>
<dbReference type="InterPro" id="IPR019821">
    <property type="entry name" value="Kinesin_motor_CS"/>
</dbReference>
<comment type="similarity">
    <text evidence="6 7">Belongs to the TRAFAC class myosin-kinesin ATPase superfamily. Kinesin family.</text>
</comment>
<dbReference type="PANTHER" id="PTHR47969">
    <property type="entry name" value="CHROMOSOME-ASSOCIATED KINESIN KIF4A-RELATED"/>
    <property type="match status" value="1"/>
</dbReference>
<reference evidence="10 11" key="1">
    <citation type="journal article" date="2010" name="BMC Genomics">
        <title>Genome analysis and comparative genomics of a Giardia intestinalis assemblage E isolate.</title>
        <authorList>
            <person name="Jerlstrom-Hultqvist J."/>
            <person name="Franzen O."/>
            <person name="Ankarklev J."/>
            <person name="Xu F."/>
            <person name="Nohynkova E."/>
            <person name="Andersson J.O."/>
            <person name="Svard S.G."/>
            <person name="Andersson B."/>
        </authorList>
    </citation>
    <scope>NUCLEOTIDE SEQUENCE [LARGE SCALE GENOMIC DNA]</scope>
    <source>
        <strain evidence="10 11">P15</strain>
    </source>
</reference>
<dbReference type="PANTHER" id="PTHR47969:SF15">
    <property type="entry name" value="CHROMOSOME-ASSOCIATED KINESIN KIF4A-RELATED"/>
    <property type="match status" value="1"/>
</dbReference>